<dbReference type="KEGG" id="nva:G3M78_04005"/>
<dbReference type="Proteomes" id="UP000594464">
    <property type="component" value="Chromosome"/>
</dbReference>
<feature type="binding site" evidence="2">
    <location>
        <begin position="279"/>
        <end position="286"/>
    </location>
    <ligand>
        <name>ATP</name>
        <dbReference type="ChEBI" id="CHEBI:30616"/>
    </ligand>
</feature>
<reference evidence="6" key="1">
    <citation type="submission" date="2020-02" db="EMBL/GenBank/DDBJ databases">
        <title>Genomic and physiological characterization of two novel Nitrospinaceae genera.</title>
        <authorList>
            <person name="Mueller A.J."/>
            <person name="Jung M.-Y."/>
            <person name="Strachan C.R."/>
            <person name="Herbold C.W."/>
            <person name="Kirkegaard R.H."/>
            <person name="Daims H."/>
        </authorList>
    </citation>
    <scope>NUCLEOTIDE SEQUENCE [LARGE SCALE GENOMIC DNA]</scope>
</reference>
<feature type="domain" description="Fido" evidence="4">
    <location>
        <begin position="185"/>
        <end position="337"/>
    </location>
</feature>
<dbReference type="GO" id="GO:0005524">
    <property type="term" value="F:ATP binding"/>
    <property type="evidence" value="ECO:0007669"/>
    <property type="project" value="UniProtKB-KW"/>
</dbReference>
<evidence type="ECO:0000313" key="5">
    <source>
        <dbReference type="EMBL" id="QPJ64603.1"/>
    </source>
</evidence>
<sequence>MKLPETPPDTVEILGSIGSDMPLLLKILDWDQSTDQKGRYLHWEDLKYKIPPPEGLSSEQWWAAVKNSRKKLSKNLPLLDKNQAPFHFVNTDAVQKELNWLAKNAAGNLSSPDSMMNPELRKTYHIRSLINEAINSSQLEGATTTTDAAKEMIRQEKKPTDHGEQMIFNNYHAMQFISEIKEEPLSPAIIFELHNKLTEQTLKNPESAGKLRQDRDNIVVADALDNTTLHVPPPAKELPERLQRLCDFANEEDGDTFIDPIIKAIVLHFAFAYDHPFVDGNGRTARALFYWYTSRQGYGLIQYTSISQILKKEPEQYKKAFLLSESDDNDLTYFILHQLSVLRKCLESLFEYLKKETEEIEQARKELEGKKHLAQRMNHRQINLLKHALKNPRYAYTVYGHQNTHGIAYETARKDLMEMADTYKMLVKKKKAHSYLFEAPANLRERIQKSRGRATPAG</sequence>
<protein>
    <submittedName>
        <fullName evidence="5">Fic family protein</fullName>
    </submittedName>
</protein>
<dbReference type="Pfam" id="PF02661">
    <property type="entry name" value="Fic"/>
    <property type="match status" value="1"/>
</dbReference>
<evidence type="ECO:0000259" key="4">
    <source>
        <dbReference type="PROSITE" id="PS51459"/>
    </source>
</evidence>
<dbReference type="InterPro" id="IPR036597">
    <property type="entry name" value="Fido-like_dom_sf"/>
</dbReference>
<gene>
    <name evidence="5" type="ORF">G3M78_04005</name>
</gene>
<dbReference type="AlphaFoldDB" id="A0A7T0C167"/>
<dbReference type="PROSITE" id="PS51459">
    <property type="entry name" value="FIDO"/>
    <property type="match status" value="1"/>
</dbReference>
<evidence type="ECO:0000313" key="6">
    <source>
        <dbReference type="Proteomes" id="UP000594464"/>
    </source>
</evidence>
<evidence type="ECO:0000256" key="1">
    <source>
        <dbReference type="PIRSR" id="PIRSR640198-1"/>
    </source>
</evidence>
<keyword evidence="2" id="KW-0067">ATP-binding</keyword>
<evidence type="ECO:0000256" key="2">
    <source>
        <dbReference type="PIRSR" id="PIRSR640198-2"/>
    </source>
</evidence>
<keyword evidence="2" id="KW-0547">Nucleotide-binding</keyword>
<dbReference type="PANTHER" id="PTHR13504:SF38">
    <property type="entry name" value="FIDO DOMAIN-CONTAINING PROTEIN"/>
    <property type="match status" value="1"/>
</dbReference>
<dbReference type="EMBL" id="CP048620">
    <property type="protein sequence ID" value="QPJ64603.1"/>
    <property type="molecule type" value="Genomic_DNA"/>
</dbReference>
<dbReference type="InterPro" id="IPR040198">
    <property type="entry name" value="Fido_containing"/>
</dbReference>
<proteinExistence type="predicted"/>
<dbReference type="Gene3D" id="1.10.3290.10">
    <property type="entry name" value="Fido-like domain"/>
    <property type="match status" value="1"/>
</dbReference>
<dbReference type="InterPro" id="IPR003812">
    <property type="entry name" value="Fido"/>
</dbReference>
<dbReference type="PANTHER" id="PTHR13504">
    <property type="entry name" value="FIDO DOMAIN-CONTAINING PROTEIN DDB_G0283145"/>
    <property type="match status" value="1"/>
</dbReference>
<keyword evidence="3" id="KW-0175">Coiled coil</keyword>
<organism evidence="5 6">
    <name type="scientific">Candidatus Nitrohelix vancouverensis</name>
    <dbReference type="NCBI Taxonomy" id="2705534"/>
    <lineage>
        <taxon>Bacteria</taxon>
        <taxon>Pseudomonadati</taxon>
        <taxon>Nitrospinota/Tectimicrobiota group</taxon>
        <taxon>Nitrospinota</taxon>
        <taxon>Nitrospinia</taxon>
        <taxon>Nitrospinales</taxon>
        <taxon>Nitrospinaceae</taxon>
        <taxon>Candidatus Nitrohelix</taxon>
    </lineage>
</organism>
<name>A0A7T0C167_9BACT</name>
<accession>A0A7T0C167</accession>
<dbReference type="SUPFAM" id="SSF140931">
    <property type="entry name" value="Fic-like"/>
    <property type="match status" value="1"/>
</dbReference>
<feature type="active site" evidence="1">
    <location>
        <position position="275"/>
    </location>
</feature>
<evidence type="ECO:0000256" key="3">
    <source>
        <dbReference type="SAM" id="Coils"/>
    </source>
</evidence>
<feature type="coiled-coil region" evidence="3">
    <location>
        <begin position="346"/>
        <end position="380"/>
    </location>
</feature>
<feature type="binding site" evidence="2">
    <location>
        <begin position="220"/>
        <end position="230"/>
    </location>
    <ligand>
        <name>ATP</name>
        <dbReference type="ChEBI" id="CHEBI:30616"/>
    </ligand>
</feature>